<dbReference type="InterPro" id="IPR011013">
    <property type="entry name" value="Gal_mutarotase_sf_dom"/>
</dbReference>
<dbReference type="InterPro" id="IPR008183">
    <property type="entry name" value="Aldose_1/G6P_1-epimerase"/>
</dbReference>
<proteinExistence type="inferred from homology"/>
<sequence>MSGFKGLTKVIYKVKSYKQDSHITFTYHSVDGEEGFPGDLQVSVTYSLPEPNKLEVKMKAKALNKPTPVSLGTHFYWNLGGHNSGDILSHSLQLFASRFTPLDIELIPTGEISPVQGTVYDFLQPHIIGSKMKELKGGYDMNYVVDNAGDGRLAKVAVVQESKSGRKMELWSTAPGVQFYTSNVMGGVKGKEGLCLEPQGFPNSVNQPNFPSQIVNPGDIYKHVMVFEFTANSN</sequence>
<protein>
    <recommendedName>
        <fullName evidence="6">Aldose 1-epimerase</fullName>
    </recommendedName>
</protein>
<accession>A0AAU9RKR3</accession>
<dbReference type="EMBL" id="CAJVSB020000060">
    <property type="protein sequence ID" value="CAH2041015.1"/>
    <property type="molecule type" value="Genomic_DNA"/>
</dbReference>
<dbReference type="InterPro" id="IPR047215">
    <property type="entry name" value="Galactose_mutarotase-like"/>
</dbReference>
<dbReference type="PANTHER" id="PTHR10091">
    <property type="entry name" value="ALDOSE-1-EPIMERASE"/>
    <property type="match status" value="1"/>
</dbReference>
<keyword evidence="3" id="KW-0119">Carbohydrate metabolism</keyword>
<dbReference type="InterPro" id="IPR014718">
    <property type="entry name" value="GH-type_carb-bd"/>
</dbReference>
<evidence type="ECO:0000313" key="5">
    <source>
        <dbReference type="Proteomes" id="UP000836841"/>
    </source>
</evidence>
<comment type="caution">
    <text evidence="4">The sequence shown here is derived from an EMBL/GenBank/DDBJ whole genome shotgun (WGS) entry which is preliminary data.</text>
</comment>
<name>A0AAU9RKR3_THLAR</name>
<evidence type="ECO:0000313" key="4">
    <source>
        <dbReference type="EMBL" id="CAH2041015.1"/>
    </source>
</evidence>
<evidence type="ECO:0000256" key="1">
    <source>
        <dbReference type="ARBA" id="ARBA00006206"/>
    </source>
</evidence>
<dbReference type="GO" id="GO:0006006">
    <property type="term" value="P:glucose metabolic process"/>
    <property type="evidence" value="ECO:0007669"/>
    <property type="project" value="TreeGrafter"/>
</dbReference>
<dbReference type="GO" id="GO:0004034">
    <property type="term" value="F:aldose 1-epimerase activity"/>
    <property type="evidence" value="ECO:0007669"/>
    <property type="project" value="TreeGrafter"/>
</dbReference>
<dbReference type="SUPFAM" id="SSF74650">
    <property type="entry name" value="Galactose mutarotase-like"/>
    <property type="match status" value="1"/>
</dbReference>
<dbReference type="AlphaFoldDB" id="A0AAU9RKR3"/>
<comment type="similarity">
    <text evidence="1">Belongs to the aldose epimerase family.</text>
</comment>
<evidence type="ECO:0008006" key="6">
    <source>
        <dbReference type="Google" id="ProtNLM"/>
    </source>
</evidence>
<dbReference type="GO" id="GO:0033499">
    <property type="term" value="P:galactose catabolic process via UDP-galactose, Leloir pathway"/>
    <property type="evidence" value="ECO:0007669"/>
    <property type="project" value="TreeGrafter"/>
</dbReference>
<dbReference type="GO" id="GO:0030246">
    <property type="term" value="F:carbohydrate binding"/>
    <property type="evidence" value="ECO:0007669"/>
    <property type="project" value="InterPro"/>
</dbReference>
<reference evidence="4 5" key="1">
    <citation type="submission" date="2022-03" db="EMBL/GenBank/DDBJ databases">
        <authorList>
            <person name="Nunn A."/>
            <person name="Chopra R."/>
            <person name="Nunn A."/>
            <person name="Contreras Garrido A."/>
        </authorList>
    </citation>
    <scope>NUCLEOTIDE SEQUENCE [LARGE SCALE GENOMIC DNA]</scope>
</reference>
<keyword evidence="2" id="KW-0413">Isomerase</keyword>
<evidence type="ECO:0000256" key="3">
    <source>
        <dbReference type="ARBA" id="ARBA00023277"/>
    </source>
</evidence>
<dbReference type="Gene3D" id="2.70.98.10">
    <property type="match status" value="1"/>
</dbReference>
<dbReference type="Pfam" id="PF01263">
    <property type="entry name" value="Aldose_epim"/>
    <property type="match status" value="1"/>
</dbReference>
<dbReference type="CDD" id="cd09019">
    <property type="entry name" value="galactose_mutarotase_like"/>
    <property type="match status" value="1"/>
</dbReference>
<gene>
    <name evidence="4" type="ORF">TAV2_LOCUS4321</name>
</gene>
<dbReference type="PANTHER" id="PTHR10091:SF3">
    <property type="entry name" value="ALDOSE 1-EPIMERASE"/>
    <property type="match status" value="1"/>
</dbReference>
<evidence type="ECO:0000256" key="2">
    <source>
        <dbReference type="ARBA" id="ARBA00023235"/>
    </source>
</evidence>
<dbReference type="Proteomes" id="UP000836841">
    <property type="component" value="Unassembled WGS sequence"/>
</dbReference>
<organism evidence="4 5">
    <name type="scientific">Thlaspi arvense</name>
    <name type="common">Field penny-cress</name>
    <dbReference type="NCBI Taxonomy" id="13288"/>
    <lineage>
        <taxon>Eukaryota</taxon>
        <taxon>Viridiplantae</taxon>
        <taxon>Streptophyta</taxon>
        <taxon>Embryophyta</taxon>
        <taxon>Tracheophyta</taxon>
        <taxon>Spermatophyta</taxon>
        <taxon>Magnoliopsida</taxon>
        <taxon>eudicotyledons</taxon>
        <taxon>Gunneridae</taxon>
        <taxon>Pentapetalae</taxon>
        <taxon>rosids</taxon>
        <taxon>malvids</taxon>
        <taxon>Brassicales</taxon>
        <taxon>Brassicaceae</taxon>
        <taxon>Thlaspideae</taxon>
        <taxon>Thlaspi</taxon>
    </lineage>
</organism>
<keyword evidence="5" id="KW-1185">Reference proteome</keyword>